<dbReference type="SUPFAM" id="SSF69118">
    <property type="entry name" value="AhpD-like"/>
    <property type="match status" value="1"/>
</dbReference>
<evidence type="ECO:0000313" key="2">
    <source>
        <dbReference type="EMBL" id="MBU7596790.1"/>
    </source>
</evidence>
<evidence type="ECO:0000313" key="3">
    <source>
        <dbReference type="Proteomes" id="UP000694501"/>
    </source>
</evidence>
<sequence length="152" mass="16959">MTTHQHGPRMDFFAHAPKFYKAMVALDTAAGAGLDPALKELVKIRASQLNHCAYCLDMHVRDARSQGEREERVHLLSAWEEAGTLYTEREQAALELTEAITVLTDGFVPDEVYKRAAIHFEEGELAQVIALIITINSWNRIAVTTRKTPALG</sequence>
<dbReference type="PANTHER" id="PTHR34846:SF10">
    <property type="entry name" value="CYTOPLASMIC PROTEIN"/>
    <property type="match status" value="1"/>
</dbReference>
<dbReference type="EMBL" id="JAELVF020000001">
    <property type="protein sequence ID" value="MBU7596790.1"/>
    <property type="molecule type" value="Genomic_DNA"/>
</dbReference>
<protein>
    <submittedName>
        <fullName evidence="2">Carboxymuconolactone decarboxylase family protein</fullName>
    </submittedName>
</protein>
<dbReference type="InterPro" id="IPR029032">
    <property type="entry name" value="AhpD-like"/>
</dbReference>
<dbReference type="Gene3D" id="1.20.1290.10">
    <property type="entry name" value="AhpD-like"/>
    <property type="match status" value="1"/>
</dbReference>
<organism evidence="2 3">
    <name type="scientific">Streptomyces tardus</name>
    <dbReference type="NCBI Taxonomy" id="2780544"/>
    <lineage>
        <taxon>Bacteria</taxon>
        <taxon>Bacillati</taxon>
        <taxon>Actinomycetota</taxon>
        <taxon>Actinomycetes</taxon>
        <taxon>Kitasatosporales</taxon>
        <taxon>Streptomycetaceae</taxon>
        <taxon>Streptomyces</taxon>
    </lineage>
</organism>
<dbReference type="Pfam" id="PF02627">
    <property type="entry name" value="CMD"/>
    <property type="match status" value="1"/>
</dbReference>
<keyword evidence="3" id="KW-1185">Reference proteome</keyword>
<feature type="domain" description="Carboxymuconolactone decarboxylase-like" evidence="1">
    <location>
        <begin position="17"/>
        <end position="98"/>
    </location>
</feature>
<dbReference type="InterPro" id="IPR003779">
    <property type="entry name" value="CMD-like"/>
</dbReference>
<name>A0A949JDZ5_9ACTN</name>
<dbReference type="GO" id="GO:0051920">
    <property type="term" value="F:peroxiredoxin activity"/>
    <property type="evidence" value="ECO:0007669"/>
    <property type="project" value="InterPro"/>
</dbReference>
<dbReference type="InterPro" id="IPR004675">
    <property type="entry name" value="AhpD_core"/>
</dbReference>
<reference evidence="2" key="1">
    <citation type="submission" date="2021-06" db="EMBL/GenBank/DDBJ databases">
        <title>Sequencing of actinobacteria type strains.</title>
        <authorList>
            <person name="Nguyen G.-S."/>
            <person name="Wentzel A."/>
        </authorList>
    </citation>
    <scope>NUCLEOTIDE SEQUENCE</scope>
    <source>
        <strain evidence="2">P38-E01</strain>
    </source>
</reference>
<accession>A0A949JDZ5</accession>
<dbReference type="RefSeq" id="WP_211042458.1">
    <property type="nucleotide sequence ID" value="NZ_JAELVF020000001.1"/>
</dbReference>
<comment type="caution">
    <text evidence="2">The sequence shown here is derived from an EMBL/GenBank/DDBJ whole genome shotgun (WGS) entry which is preliminary data.</text>
</comment>
<gene>
    <name evidence="2" type="ORF">JGS22_003835</name>
</gene>
<dbReference type="AlphaFoldDB" id="A0A949JDZ5"/>
<proteinExistence type="predicted"/>
<dbReference type="PANTHER" id="PTHR34846">
    <property type="entry name" value="4-CARBOXYMUCONOLACTONE DECARBOXYLASE FAMILY PROTEIN (AFU_ORTHOLOGUE AFUA_6G11590)"/>
    <property type="match status" value="1"/>
</dbReference>
<dbReference type="Proteomes" id="UP000694501">
    <property type="component" value="Unassembled WGS sequence"/>
</dbReference>
<evidence type="ECO:0000259" key="1">
    <source>
        <dbReference type="Pfam" id="PF02627"/>
    </source>
</evidence>
<dbReference type="NCBIfam" id="TIGR00778">
    <property type="entry name" value="ahpD_dom"/>
    <property type="match status" value="1"/>
</dbReference>